<gene>
    <name evidence="5" type="ORF">GXY_13913</name>
</gene>
<dbReference type="InterPro" id="IPR000014">
    <property type="entry name" value="PAS"/>
</dbReference>
<dbReference type="NCBIfam" id="TIGR00229">
    <property type="entry name" value="sensory_box"/>
    <property type="match status" value="1"/>
</dbReference>
<dbReference type="PROSITE" id="PS50883">
    <property type="entry name" value="EAL"/>
    <property type="match status" value="1"/>
</dbReference>
<dbReference type="AlphaFoldDB" id="D5QI04"/>
<dbReference type="Gene3D" id="3.30.70.270">
    <property type="match status" value="1"/>
</dbReference>
<dbReference type="SUPFAM" id="SSF141868">
    <property type="entry name" value="EAL domain-like"/>
    <property type="match status" value="1"/>
</dbReference>
<sequence>MHVSLAPSAGNVAKRGGHGRFWPGHPRAGSGWQKKNDDMTTYTHSPDLQFSDLALQHVPEAVVLINDRNDIVFYNDAAQRLWGLSREEVMGRNVRCLVPVAYRADHDSFIARHREDGSHHNVGTTRDVEFVTASGEARRGRLSLSQVVRPGVPGVFYMGIMTDVTQERLAESILQLRNDLLRSLTTEKLPLDQSGQFLCHRIENTISDCCVVLLHPGGRDGRMDVTATTTLPRRMRNALATCVPDAAEIAALRENPDAALDVAWTRHAVLARAFGFVMCVAAPVTTHDGTPAGVLAIYLRDSAMKEWAQAVMQAATPFCTLALGRDAARQRIAQLSERDTLTGLLNRSSLNRYIETMTSDRQDAVFTVMVLNIDSFRDINNALGHVHADNFLREVAKRLQKLSAGRFIISRSSGDEFIVVVPHCPRAVAMEQATRIIRTIAEPIEINDSAITLSVSIGIACFPDDGPDGESLLGHADVALQQAKNEGRGTYKFADSSKNRLAQDRLLLGSALHESVSKGLLHLHYQPQIDTMTGTLYGVEALARWHHPHLGNIFPSRFIAVAEETGQIAAIGRWSLQEACRQMGQWDRDGIHVPTVAVNLSAAHFGDHSVPEYITGLLRTYDLTPDRLTVEITENVMMESGKATHDVLQAIRNIGVGLSMDDFGTGYSSLSRLTRLPLTEIKIDRSFINDFEHDTNAQAVTTAVIGIGNRLGMTVVTEGVETVQQRQLLEDLKCDVMQGYLFARPLPADELEKWIRAREADAMQAGTPRA</sequence>
<evidence type="ECO:0000259" key="2">
    <source>
        <dbReference type="PROSITE" id="PS50112"/>
    </source>
</evidence>
<dbReference type="Proteomes" id="UP000006468">
    <property type="component" value="Chromosome"/>
</dbReference>
<dbReference type="InterPro" id="IPR012226">
    <property type="entry name" value="Diguanyl_cyclase/Pdiesterase"/>
</dbReference>
<proteinExistence type="predicted"/>
<dbReference type="InterPro" id="IPR001633">
    <property type="entry name" value="EAL_dom"/>
</dbReference>
<dbReference type="Gene3D" id="3.30.450.20">
    <property type="entry name" value="PAS domain"/>
    <property type="match status" value="1"/>
</dbReference>
<evidence type="ECO:0000313" key="6">
    <source>
        <dbReference type="Proteomes" id="UP000006468"/>
    </source>
</evidence>
<dbReference type="CDD" id="cd00130">
    <property type="entry name" value="PAS"/>
    <property type="match status" value="1"/>
</dbReference>
<dbReference type="CDD" id="cd01949">
    <property type="entry name" value="GGDEF"/>
    <property type="match status" value="1"/>
</dbReference>
<dbReference type="PROSITE" id="PS50112">
    <property type="entry name" value="PAS"/>
    <property type="match status" value="1"/>
</dbReference>
<dbReference type="NCBIfam" id="TIGR00254">
    <property type="entry name" value="GGDEF"/>
    <property type="match status" value="1"/>
</dbReference>
<dbReference type="SUPFAM" id="SSF55073">
    <property type="entry name" value="Nucleotide cyclase"/>
    <property type="match status" value="1"/>
</dbReference>
<feature type="domain" description="PAS" evidence="2">
    <location>
        <begin position="54"/>
        <end position="93"/>
    </location>
</feature>
<reference evidence="5 6" key="1">
    <citation type="journal article" date="2010" name="J. Bacteriol.">
        <title>Genome sequence of a cellulose-producing bacterium, Gluconacetobacter hansenii ATCC 23769.</title>
        <authorList>
            <person name="Iyer P.R."/>
            <person name="Geib S.M."/>
            <person name="Catchmark J."/>
            <person name="Kao T.H."/>
            <person name="Tien M."/>
        </authorList>
    </citation>
    <scope>NUCLEOTIDE SEQUENCE [LARGE SCALE GENOMIC DNA]</scope>
    <source>
        <strain evidence="5 6">ATCC 23769</strain>
    </source>
</reference>
<dbReference type="SUPFAM" id="SSF55785">
    <property type="entry name" value="PYP-like sensor domain (PAS domain)"/>
    <property type="match status" value="1"/>
</dbReference>
<dbReference type="Pfam" id="PF00990">
    <property type="entry name" value="GGDEF"/>
    <property type="match status" value="1"/>
</dbReference>
<dbReference type="PANTHER" id="PTHR44757">
    <property type="entry name" value="DIGUANYLATE CYCLASE DGCP"/>
    <property type="match status" value="1"/>
</dbReference>
<dbReference type="SMART" id="SM00267">
    <property type="entry name" value="GGDEF"/>
    <property type="match status" value="1"/>
</dbReference>
<dbReference type="PIRSF" id="PIRSF005925">
    <property type="entry name" value="Dos"/>
    <property type="match status" value="1"/>
</dbReference>
<protein>
    <submittedName>
        <fullName evidence="5">Diguanylate cyclase/phosphodiesterase</fullName>
    </submittedName>
</protein>
<organism evidence="5 6">
    <name type="scientific">Novacetimonas hansenii ATCC 23769</name>
    <dbReference type="NCBI Taxonomy" id="714995"/>
    <lineage>
        <taxon>Bacteria</taxon>
        <taxon>Pseudomonadati</taxon>
        <taxon>Pseudomonadota</taxon>
        <taxon>Alphaproteobacteria</taxon>
        <taxon>Acetobacterales</taxon>
        <taxon>Acetobacteraceae</taxon>
        <taxon>Novacetimonas</taxon>
    </lineage>
</organism>
<dbReference type="EMBL" id="ADTV01000054">
    <property type="protein sequence ID" value="EFG83324.1"/>
    <property type="molecule type" value="Genomic_DNA"/>
</dbReference>
<dbReference type="InterPro" id="IPR035965">
    <property type="entry name" value="PAS-like_dom_sf"/>
</dbReference>
<dbReference type="InterPro" id="IPR043128">
    <property type="entry name" value="Rev_trsase/Diguanyl_cyclase"/>
</dbReference>
<dbReference type="SMART" id="SM00091">
    <property type="entry name" value="PAS"/>
    <property type="match status" value="1"/>
</dbReference>
<evidence type="ECO:0000259" key="3">
    <source>
        <dbReference type="PROSITE" id="PS50883"/>
    </source>
</evidence>
<feature type="domain" description="GGDEF" evidence="4">
    <location>
        <begin position="364"/>
        <end position="496"/>
    </location>
</feature>
<feature type="domain" description="EAL" evidence="3">
    <location>
        <begin position="505"/>
        <end position="759"/>
    </location>
</feature>
<dbReference type="PROSITE" id="PS50887">
    <property type="entry name" value="GGDEF"/>
    <property type="match status" value="1"/>
</dbReference>
<comment type="caution">
    <text evidence="5">The sequence shown here is derived from an EMBL/GenBank/DDBJ whole genome shotgun (WGS) entry which is preliminary data.</text>
</comment>
<dbReference type="CDD" id="cd01948">
    <property type="entry name" value="EAL"/>
    <property type="match status" value="1"/>
</dbReference>
<dbReference type="Gene3D" id="3.20.20.450">
    <property type="entry name" value="EAL domain"/>
    <property type="match status" value="1"/>
</dbReference>
<name>D5QI04_NOVHA</name>
<dbReference type="HOGENOM" id="CLU_000445_70_20_5"/>
<feature type="region of interest" description="Disordered" evidence="1">
    <location>
        <begin position="1"/>
        <end position="40"/>
    </location>
</feature>
<evidence type="ECO:0000313" key="5">
    <source>
        <dbReference type="EMBL" id="EFG83324.1"/>
    </source>
</evidence>
<dbReference type="InterPro" id="IPR035919">
    <property type="entry name" value="EAL_sf"/>
</dbReference>
<dbReference type="Pfam" id="PF13426">
    <property type="entry name" value="PAS_9"/>
    <property type="match status" value="1"/>
</dbReference>
<evidence type="ECO:0000256" key="1">
    <source>
        <dbReference type="SAM" id="MobiDB-lite"/>
    </source>
</evidence>
<dbReference type="Pfam" id="PF00563">
    <property type="entry name" value="EAL"/>
    <property type="match status" value="1"/>
</dbReference>
<accession>D5QI04</accession>
<dbReference type="SMART" id="SM00052">
    <property type="entry name" value="EAL"/>
    <property type="match status" value="1"/>
</dbReference>
<dbReference type="InterPro" id="IPR029787">
    <property type="entry name" value="Nucleotide_cyclase"/>
</dbReference>
<dbReference type="SUPFAM" id="SSF55781">
    <property type="entry name" value="GAF domain-like"/>
    <property type="match status" value="1"/>
</dbReference>
<dbReference type="PANTHER" id="PTHR44757:SF2">
    <property type="entry name" value="BIOFILM ARCHITECTURE MAINTENANCE PROTEIN MBAA"/>
    <property type="match status" value="1"/>
</dbReference>
<dbReference type="InterPro" id="IPR000160">
    <property type="entry name" value="GGDEF_dom"/>
</dbReference>
<dbReference type="InterPro" id="IPR052155">
    <property type="entry name" value="Biofilm_reg_signaling"/>
</dbReference>
<evidence type="ECO:0000259" key="4">
    <source>
        <dbReference type="PROSITE" id="PS50887"/>
    </source>
</evidence>